<evidence type="ECO:0000313" key="2">
    <source>
        <dbReference type="Proteomes" id="UP000464796"/>
    </source>
</evidence>
<keyword evidence="2" id="KW-1185">Reference proteome</keyword>
<dbReference type="RefSeq" id="WP_014893774.1">
    <property type="nucleotide sequence ID" value="NZ_JAYGBB010000109.1"/>
</dbReference>
<sequence>MVDGKVMFYEVISLIDSGYNPYLLSKALNIDCQTIITIKEYRKGFKVPWNYKRMIKHQDIMYSLTGKEGKGNSRLNHLL</sequence>
<accession>A0ABX6I023</accession>
<dbReference type="EMBL" id="CP041979">
    <property type="protein sequence ID" value="QHH88090.1"/>
    <property type="molecule type" value="Genomic_DNA"/>
</dbReference>
<organism evidence="1 2">
    <name type="scientific">Bacillus pacificus</name>
    <dbReference type="NCBI Taxonomy" id="2026187"/>
    <lineage>
        <taxon>Bacteria</taxon>
        <taxon>Bacillati</taxon>
        <taxon>Bacillota</taxon>
        <taxon>Bacilli</taxon>
        <taxon>Bacillales</taxon>
        <taxon>Bacillaceae</taxon>
        <taxon>Bacillus</taxon>
        <taxon>Bacillus cereus group</taxon>
    </lineage>
</organism>
<name>A0ABX6I023_9BACI</name>
<dbReference type="Proteomes" id="UP000464796">
    <property type="component" value="Chromosome"/>
</dbReference>
<gene>
    <name evidence="1" type="ORF">FPL01_03945</name>
</gene>
<proteinExistence type="predicted"/>
<reference evidence="1 2" key="1">
    <citation type="submission" date="2019-07" db="EMBL/GenBank/DDBJ databases">
        <authorList>
            <person name="Yu W.S."/>
            <person name="Cheong H.-M."/>
            <person name="Choi Y."/>
            <person name="Hwang K.J."/>
            <person name="Jung K."/>
            <person name="Lee S."/>
            <person name="Choi C."/>
        </authorList>
    </citation>
    <scope>NUCLEOTIDE SEQUENCE [LARGE SCALE GENOMIC DNA]</scope>
    <source>
        <strain evidence="1 2">NCCP 15909</strain>
    </source>
</reference>
<evidence type="ECO:0000313" key="1">
    <source>
        <dbReference type="EMBL" id="QHH88090.1"/>
    </source>
</evidence>
<protein>
    <submittedName>
        <fullName evidence="1">Uncharacterized protein</fullName>
    </submittedName>
</protein>